<protein>
    <submittedName>
        <fullName evidence="4">CPBP family intramembrane glutamic endopeptidase</fullName>
        <ecNumber evidence="4">3.4.-.-</ecNumber>
    </submittedName>
</protein>
<accession>A0ABV9HQF4</accession>
<dbReference type="Proteomes" id="UP001596011">
    <property type="component" value="Unassembled WGS sequence"/>
</dbReference>
<dbReference type="InterPro" id="IPR003675">
    <property type="entry name" value="Rce1/LyrA-like_dom"/>
</dbReference>
<reference evidence="5" key="1">
    <citation type="journal article" date="2019" name="Int. J. Syst. Evol. Microbiol.">
        <title>The Global Catalogue of Microorganisms (GCM) 10K type strain sequencing project: providing services to taxonomists for standard genome sequencing and annotation.</title>
        <authorList>
            <consortium name="The Broad Institute Genomics Platform"/>
            <consortium name="The Broad Institute Genome Sequencing Center for Infectious Disease"/>
            <person name="Wu L."/>
            <person name="Ma J."/>
        </authorList>
    </citation>
    <scope>NUCLEOTIDE SEQUENCE [LARGE SCALE GENOMIC DNA]</scope>
    <source>
        <strain evidence="5">CCUG 42722</strain>
    </source>
</reference>
<evidence type="ECO:0000313" key="5">
    <source>
        <dbReference type="Proteomes" id="UP001596011"/>
    </source>
</evidence>
<feature type="transmembrane region" description="Helical" evidence="2">
    <location>
        <begin position="106"/>
        <end position="127"/>
    </location>
</feature>
<gene>
    <name evidence="4" type="ORF">ACFO6V_28350</name>
</gene>
<name>A0ABV9HQF4_9MICO</name>
<dbReference type="RefSeq" id="WP_377142564.1">
    <property type="nucleotide sequence ID" value="NZ_JBHSFI010000012.1"/>
</dbReference>
<feature type="transmembrane region" description="Helical" evidence="2">
    <location>
        <begin position="59"/>
        <end position="86"/>
    </location>
</feature>
<feature type="transmembrane region" description="Helical" evidence="2">
    <location>
        <begin position="263"/>
        <end position="281"/>
    </location>
</feature>
<evidence type="ECO:0000313" key="4">
    <source>
        <dbReference type="EMBL" id="MFC4632184.1"/>
    </source>
</evidence>
<dbReference type="GO" id="GO:0016787">
    <property type="term" value="F:hydrolase activity"/>
    <property type="evidence" value="ECO:0007669"/>
    <property type="project" value="UniProtKB-KW"/>
</dbReference>
<feature type="transmembrane region" description="Helical" evidence="2">
    <location>
        <begin position="238"/>
        <end position="257"/>
    </location>
</feature>
<feature type="region of interest" description="Disordered" evidence="1">
    <location>
        <begin position="380"/>
        <end position="405"/>
    </location>
</feature>
<sequence>MTDAMPPAAVQNSTAPTSPGTTPAEPVPPTPTSSTEMTPAPREYPQALRGPKHRWWRPLIGLGVIIAGLAVVTGALLLFVLAFVIAESMGAELPDPASDAFLVSPTGMLVTNLGLALGIPLALAATWAQAGRPGLVSSVLGRVRWRLLLGGLGLALLLLVPLSVGADLLLTQLGFPAGGEDAGAGSSTDETGPWPLTPASGWIALSIVILLTTPLQSAGEEYFFRGWLSQWIGSWLRWRWLAVVVPAVVTALLFALAHGAQSPWLFADRLVFGLLASLLVWRTGGLEIAVAMHAANNLLAFGLAIAYDRLEESLLITEVPPLDGAVSLAITLLTGAVLLWWARRHDPDLVVTDPAPPEPMLPRPGALAYAASGPVVPGPVASDLVAPHQTAPGTAEAGPANGETT</sequence>
<dbReference type="Pfam" id="PF02517">
    <property type="entry name" value="Rce1-like"/>
    <property type="match status" value="1"/>
</dbReference>
<feature type="transmembrane region" description="Helical" evidence="2">
    <location>
        <begin position="319"/>
        <end position="341"/>
    </location>
</feature>
<evidence type="ECO:0000256" key="1">
    <source>
        <dbReference type="SAM" id="MobiDB-lite"/>
    </source>
</evidence>
<organism evidence="4 5">
    <name type="scientific">Promicromonospora alba</name>
    <dbReference type="NCBI Taxonomy" id="1616110"/>
    <lineage>
        <taxon>Bacteria</taxon>
        <taxon>Bacillati</taxon>
        <taxon>Actinomycetota</taxon>
        <taxon>Actinomycetes</taxon>
        <taxon>Micrococcales</taxon>
        <taxon>Promicromonosporaceae</taxon>
        <taxon>Promicromonospora</taxon>
    </lineage>
</organism>
<keyword evidence="2" id="KW-0472">Membrane</keyword>
<feature type="compositionally biased region" description="Low complexity" evidence="1">
    <location>
        <begin position="32"/>
        <end position="41"/>
    </location>
</feature>
<feature type="transmembrane region" description="Helical" evidence="2">
    <location>
        <begin position="147"/>
        <end position="166"/>
    </location>
</feature>
<proteinExistence type="predicted"/>
<dbReference type="EMBL" id="JBHSFI010000012">
    <property type="protein sequence ID" value="MFC4632184.1"/>
    <property type="molecule type" value="Genomic_DNA"/>
</dbReference>
<keyword evidence="5" id="KW-1185">Reference proteome</keyword>
<keyword evidence="4" id="KW-0378">Hydrolase</keyword>
<keyword evidence="2" id="KW-0812">Transmembrane</keyword>
<evidence type="ECO:0000256" key="2">
    <source>
        <dbReference type="SAM" id="Phobius"/>
    </source>
</evidence>
<feature type="compositionally biased region" description="Low complexity" evidence="1">
    <location>
        <begin position="13"/>
        <end position="24"/>
    </location>
</feature>
<evidence type="ECO:0000259" key="3">
    <source>
        <dbReference type="Pfam" id="PF02517"/>
    </source>
</evidence>
<feature type="region of interest" description="Disordered" evidence="1">
    <location>
        <begin position="1"/>
        <end position="46"/>
    </location>
</feature>
<dbReference type="EC" id="3.4.-.-" evidence="4"/>
<keyword evidence="2" id="KW-1133">Transmembrane helix</keyword>
<feature type="domain" description="CAAX prenyl protease 2/Lysostaphin resistance protein A-like" evidence="3">
    <location>
        <begin position="206"/>
        <end position="299"/>
    </location>
</feature>
<comment type="caution">
    <text evidence="4">The sequence shown here is derived from an EMBL/GenBank/DDBJ whole genome shotgun (WGS) entry which is preliminary data.</text>
</comment>